<feature type="transmembrane region" description="Helical" evidence="4">
    <location>
        <begin position="274"/>
        <end position="292"/>
    </location>
</feature>
<reference evidence="6 8" key="2">
    <citation type="submission" date="2019-07" db="EMBL/GenBank/DDBJ databases">
        <title>Whole genome shotgun sequence of Acetobacter cibinongensis NBRC 16605.</title>
        <authorList>
            <person name="Hosoyama A."/>
            <person name="Uohara A."/>
            <person name="Ohji S."/>
            <person name="Ichikawa N."/>
        </authorList>
    </citation>
    <scope>NUCLEOTIDE SEQUENCE [LARGE SCALE GENOMIC DNA]</scope>
    <source>
        <strain evidence="6 8">NBRC 16605</strain>
    </source>
</reference>
<accession>A0A6N3SP73</accession>
<sequence>MPHSIARPSAAVSVLPLLSLMAVGCIFGLTYGLSAPLFTLELTEKGYGPQFIAANAMMHAVGVLAIAPFLPRLAARFGPKRPLTLALATIMCVLVAMPLVPSVWVWFPLRLALGTATEVLLILSESWLNHLTPDESRTRTMALYGITLSLGFAAGPFILAAVGRHGFAPFGISAGFVLMALILICMPWMRNPKLEAPQHRGLWRYVKLAPIAIGVTLLMAMLEAAGSSFLTLYAIRNGWAEQAATLLLTAMLLGAIALQFPLGWLGDRMDRRKLMIALGTISCLGALLWPWGITHHGWAYGILFVWDGLFAALYMLAMSVVGSKFQGGDLVSIYAASSVAWGVGAFAGPELAGTALELGPHGLPYFVSIVCGLFTLLPLCLKKSA</sequence>
<dbReference type="GO" id="GO:0005886">
    <property type="term" value="C:plasma membrane"/>
    <property type="evidence" value="ECO:0007669"/>
    <property type="project" value="TreeGrafter"/>
</dbReference>
<dbReference type="RefSeq" id="WP_048837438.1">
    <property type="nucleotide sequence ID" value="NZ_BAMV01000003.1"/>
</dbReference>
<dbReference type="EMBL" id="BAMV01000003">
    <property type="protein sequence ID" value="GAN59354.1"/>
    <property type="molecule type" value="Genomic_DNA"/>
</dbReference>
<feature type="transmembrane region" description="Helical" evidence="4">
    <location>
        <begin position="362"/>
        <end position="381"/>
    </location>
</feature>
<dbReference type="PANTHER" id="PTHR23521:SF3">
    <property type="entry name" value="MFS TRANSPORTER"/>
    <property type="match status" value="1"/>
</dbReference>
<dbReference type="InterPro" id="IPR047200">
    <property type="entry name" value="MFS_YcaD-like"/>
</dbReference>
<evidence type="ECO:0000256" key="4">
    <source>
        <dbReference type="SAM" id="Phobius"/>
    </source>
</evidence>
<keyword evidence="8" id="KW-1185">Reference proteome</keyword>
<dbReference type="PANTHER" id="PTHR23521">
    <property type="entry name" value="TRANSPORTER MFS SUPERFAMILY"/>
    <property type="match status" value="1"/>
</dbReference>
<dbReference type="Pfam" id="PF07690">
    <property type="entry name" value="MFS_1"/>
    <property type="match status" value="1"/>
</dbReference>
<feature type="transmembrane region" description="Helical" evidence="4">
    <location>
        <begin position="333"/>
        <end position="356"/>
    </location>
</feature>
<accession>A0A0D6N0A6</accession>
<evidence type="ECO:0000256" key="2">
    <source>
        <dbReference type="ARBA" id="ARBA00022989"/>
    </source>
</evidence>
<feature type="transmembrane region" description="Helical" evidence="4">
    <location>
        <begin position="141"/>
        <end position="161"/>
    </location>
</feature>
<evidence type="ECO:0000313" key="6">
    <source>
        <dbReference type="EMBL" id="GEL59101.1"/>
    </source>
</evidence>
<dbReference type="SUPFAM" id="SSF103473">
    <property type="entry name" value="MFS general substrate transporter"/>
    <property type="match status" value="1"/>
</dbReference>
<dbReference type="Proteomes" id="UP000032671">
    <property type="component" value="Unassembled WGS sequence"/>
</dbReference>
<dbReference type="Proteomes" id="UP000321891">
    <property type="component" value="Unassembled WGS sequence"/>
</dbReference>
<evidence type="ECO:0000313" key="5">
    <source>
        <dbReference type="EMBL" id="GAN59354.1"/>
    </source>
</evidence>
<feature type="transmembrane region" description="Helical" evidence="4">
    <location>
        <begin position="167"/>
        <end position="189"/>
    </location>
</feature>
<dbReference type="CDD" id="cd17477">
    <property type="entry name" value="MFS_YcaD_like"/>
    <property type="match status" value="1"/>
</dbReference>
<evidence type="ECO:0000256" key="3">
    <source>
        <dbReference type="ARBA" id="ARBA00023136"/>
    </source>
</evidence>
<keyword evidence="1 4" id="KW-0812">Transmembrane</keyword>
<evidence type="ECO:0000256" key="1">
    <source>
        <dbReference type="ARBA" id="ARBA00022692"/>
    </source>
</evidence>
<reference evidence="5 7" key="1">
    <citation type="submission" date="2012-11" db="EMBL/GenBank/DDBJ databases">
        <title>Whole genome sequence of Acetobacter cibinongensis 4H-1.</title>
        <authorList>
            <person name="Azuma Y."/>
            <person name="Higashiura N."/>
            <person name="Hirakawa H."/>
            <person name="Matsushita K."/>
        </authorList>
    </citation>
    <scope>NUCLEOTIDE SEQUENCE [LARGE SCALE GENOMIC DNA]</scope>
    <source>
        <strain evidence="5 7">4H-1</strain>
    </source>
</reference>
<gene>
    <name evidence="5" type="ORF">Abci_003_117</name>
    <name evidence="6" type="ORF">ACI01nite_17030</name>
</gene>
<dbReference type="GO" id="GO:0022857">
    <property type="term" value="F:transmembrane transporter activity"/>
    <property type="evidence" value="ECO:0007669"/>
    <property type="project" value="InterPro"/>
</dbReference>
<proteinExistence type="predicted"/>
<keyword evidence="2 4" id="KW-1133">Transmembrane helix</keyword>
<dbReference type="Gene3D" id="1.20.1250.20">
    <property type="entry name" value="MFS general substrate transporter like domains"/>
    <property type="match status" value="2"/>
</dbReference>
<feature type="transmembrane region" description="Helical" evidence="4">
    <location>
        <begin position="51"/>
        <end position="71"/>
    </location>
</feature>
<evidence type="ECO:0000313" key="8">
    <source>
        <dbReference type="Proteomes" id="UP000321891"/>
    </source>
</evidence>
<feature type="transmembrane region" description="Helical" evidence="4">
    <location>
        <begin position="201"/>
        <end position="222"/>
    </location>
</feature>
<feature type="transmembrane region" description="Helical" evidence="4">
    <location>
        <begin position="242"/>
        <end position="262"/>
    </location>
</feature>
<protein>
    <submittedName>
        <fullName evidence="5 6">Transporter</fullName>
    </submittedName>
</protein>
<keyword evidence="3 4" id="KW-0472">Membrane</keyword>
<feature type="transmembrane region" description="Helical" evidence="4">
    <location>
        <begin position="111"/>
        <end position="129"/>
    </location>
</feature>
<comment type="caution">
    <text evidence="5">The sequence shown here is derived from an EMBL/GenBank/DDBJ whole genome shotgun (WGS) entry which is preliminary data.</text>
</comment>
<evidence type="ECO:0000313" key="7">
    <source>
        <dbReference type="Proteomes" id="UP000032671"/>
    </source>
</evidence>
<dbReference type="InterPro" id="IPR011701">
    <property type="entry name" value="MFS"/>
</dbReference>
<dbReference type="PROSITE" id="PS51257">
    <property type="entry name" value="PROKAR_LIPOPROTEIN"/>
    <property type="match status" value="1"/>
</dbReference>
<name>A0A0D6N0A6_9PROT</name>
<organism evidence="5 7">
    <name type="scientific">Acetobacter cibinongensis</name>
    <dbReference type="NCBI Taxonomy" id="146475"/>
    <lineage>
        <taxon>Bacteria</taxon>
        <taxon>Pseudomonadati</taxon>
        <taxon>Pseudomonadota</taxon>
        <taxon>Alphaproteobacteria</taxon>
        <taxon>Acetobacterales</taxon>
        <taxon>Acetobacteraceae</taxon>
        <taxon>Acetobacter</taxon>
    </lineage>
</organism>
<feature type="transmembrane region" description="Helical" evidence="4">
    <location>
        <begin position="298"/>
        <end position="321"/>
    </location>
</feature>
<feature type="transmembrane region" description="Helical" evidence="4">
    <location>
        <begin position="12"/>
        <end position="31"/>
    </location>
</feature>
<dbReference type="AlphaFoldDB" id="A0A0D6N0A6"/>
<dbReference type="InterPro" id="IPR036259">
    <property type="entry name" value="MFS_trans_sf"/>
</dbReference>
<dbReference type="STRING" id="1231339.Abci_003_117"/>
<feature type="transmembrane region" description="Helical" evidence="4">
    <location>
        <begin position="83"/>
        <end position="105"/>
    </location>
</feature>
<dbReference type="EMBL" id="BJVU01000006">
    <property type="protein sequence ID" value="GEL59101.1"/>
    <property type="molecule type" value="Genomic_DNA"/>
</dbReference>